<reference evidence="1 2" key="1">
    <citation type="submission" date="2024-04" db="EMBL/GenBank/DDBJ databases">
        <title>Screening of coral probiotics and analysis of their probiotic properties.</title>
        <authorList>
            <person name="Wang S."/>
        </authorList>
    </citation>
    <scope>NUCLEOTIDE SEQUENCE [LARGE SCALE GENOMIC DNA]</scope>
    <source>
        <strain evidence="1 2">GXU-Z9</strain>
    </source>
</reference>
<evidence type="ECO:0000313" key="2">
    <source>
        <dbReference type="Proteomes" id="UP001472074"/>
    </source>
</evidence>
<proteinExistence type="predicted"/>
<dbReference type="Pfam" id="PF10997">
    <property type="entry name" value="Amj"/>
    <property type="match status" value="1"/>
</dbReference>
<accession>A0ABZ2ZSC3</accession>
<dbReference type="Proteomes" id="UP001472074">
    <property type="component" value="Chromosome"/>
</dbReference>
<sequence length="65" mass="6954">MGVLSAYYAASFVPEEHRLSASASSGMINGITTILLTLLVDPQPAIITDQALRQKRSYGDVKALC</sequence>
<organism evidence="1 2">
    <name type="scientific">Cytobacillus pseudoceanisediminis</name>
    <dbReference type="NCBI Taxonomy" id="3051614"/>
    <lineage>
        <taxon>Bacteria</taxon>
        <taxon>Bacillati</taxon>
        <taxon>Bacillota</taxon>
        <taxon>Bacilli</taxon>
        <taxon>Bacillales</taxon>
        <taxon>Bacillaceae</taxon>
        <taxon>Cytobacillus</taxon>
    </lineage>
</organism>
<dbReference type="InterPro" id="IPR021260">
    <property type="entry name" value="Amj"/>
</dbReference>
<protein>
    <submittedName>
        <fullName evidence="1">DUF2837 family protein</fullName>
    </submittedName>
</protein>
<evidence type="ECO:0000313" key="1">
    <source>
        <dbReference type="EMBL" id="WZP10319.1"/>
    </source>
</evidence>
<keyword evidence="2" id="KW-1185">Reference proteome</keyword>
<gene>
    <name evidence="1" type="ORF">AADC60_25060</name>
</gene>
<dbReference type="RefSeq" id="WP_226280793.1">
    <property type="nucleotide sequence ID" value="NZ_CP151651.1"/>
</dbReference>
<name>A0ABZ2ZSC3_9BACI</name>
<dbReference type="EMBL" id="CP151651">
    <property type="protein sequence ID" value="WZP10319.1"/>
    <property type="molecule type" value="Genomic_DNA"/>
</dbReference>